<keyword evidence="1" id="KW-0812">Transmembrane</keyword>
<keyword evidence="1" id="KW-0472">Membrane</keyword>
<proteinExistence type="predicted"/>
<name>A0A9D1NTF3_9FIRM</name>
<dbReference type="AlphaFoldDB" id="A0A9D1NTF3"/>
<dbReference type="EMBL" id="DVON01000073">
    <property type="protein sequence ID" value="HIV12188.1"/>
    <property type="molecule type" value="Genomic_DNA"/>
</dbReference>
<evidence type="ECO:0000313" key="2">
    <source>
        <dbReference type="EMBL" id="HIV12188.1"/>
    </source>
</evidence>
<accession>A0A9D1NTF3</accession>
<feature type="transmembrane region" description="Helical" evidence="1">
    <location>
        <begin position="23"/>
        <end position="43"/>
    </location>
</feature>
<dbReference type="Proteomes" id="UP000886723">
    <property type="component" value="Unassembled WGS sequence"/>
</dbReference>
<organism evidence="2 3">
    <name type="scientific">Candidatus Pullilachnospira stercoravium</name>
    <dbReference type="NCBI Taxonomy" id="2840913"/>
    <lineage>
        <taxon>Bacteria</taxon>
        <taxon>Bacillati</taxon>
        <taxon>Bacillota</taxon>
        <taxon>Clostridia</taxon>
        <taxon>Lachnospirales</taxon>
        <taxon>Lachnospiraceae</taxon>
        <taxon>Lachnospiraceae incertae sedis</taxon>
        <taxon>Candidatus Pullilachnospira</taxon>
    </lineage>
</organism>
<reference evidence="2" key="2">
    <citation type="journal article" date="2021" name="PeerJ">
        <title>Extensive microbial diversity within the chicken gut microbiome revealed by metagenomics and culture.</title>
        <authorList>
            <person name="Gilroy R."/>
            <person name="Ravi A."/>
            <person name="Getino M."/>
            <person name="Pursley I."/>
            <person name="Horton D.L."/>
            <person name="Alikhan N.F."/>
            <person name="Baker D."/>
            <person name="Gharbi K."/>
            <person name="Hall N."/>
            <person name="Watson M."/>
            <person name="Adriaenssens E.M."/>
            <person name="Foster-Nyarko E."/>
            <person name="Jarju S."/>
            <person name="Secka A."/>
            <person name="Antonio M."/>
            <person name="Oren A."/>
            <person name="Chaudhuri R.R."/>
            <person name="La Ragione R."/>
            <person name="Hildebrand F."/>
            <person name="Pallen M.J."/>
        </authorList>
    </citation>
    <scope>NUCLEOTIDE SEQUENCE</scope>
    <source>
        <strain evidence="2">ChiBcec2-4451</strain>
    </source>
</reference>
<sequence length="128" mass="14373">MRINFLKIFCSTDYSWQRKVRAAYFPLFVNAAGPAVLAGRLAIFYTDGRRILWIPPLLRFLKCGKCPGRPLHLWSKVKKVGQIKTETAFAAGDFETAEITERLPGQTGIFQPTVQTTAENQESARPAV</sequence>
<comment type="caution">
    <text evidence="2">The sequence shown here is derived from an EMBL/GenBank/DDBJ whole genome shotgun (WGS) entry which is preliminary data.</text>
</comment>
<reference evidence="2" key="1">
    <citation type="submission" date="2020-10" db="EMBL/GenBank/DDBJ databases">
        <authorList>
            <person name="Gilroy R."/>
        </authorList>
    </citation>
    <scope>NUCLEOTIDE SEQUENCE</scope>
    <source>
        <strain evidence="2">ChiBcec2-4451</strain>
    </source>
</reference>
<keyword evidence="1" id="KW-1133">Transmembrane helix</keyword>
<gene>
    <name evidence="2" type="ORF">IAA63_03480</name>
</gene>
<evidence type="ECO:0000313" key="3">
    <source>
        <dbReference type="Proteomes" id="UP000886723"/>
    </source>
</evidence>
<protein>
    <submittedName>
        <fullName evidence="2">Uncharacterized protein</fullName>
    </submittedName>
</protein>
<evidence type="ECO:0000256" key="1">
    <source>
        <dbReference type="SAM" id="Phobius"/>
    </source>
</evidence>